<gene>
    <name evidence="1" type="ORF">NIDE3213</name>
</gene>
<dbReference type="AlphaFoldDB" id="D8PI19"/>
<sequence>MRVKAIQDLSQLTDDTLFTEIAAGAALCVSNAHQIDSDSLLLNELRRPAGSEILRLAAEEEAAKVLILVDAVRCPRIERQSDFNRQLQYFNDHLAKGIYAQYCWRYPDSFSAVREWVNRERKEYYLDGPNNVDWIFYNEILRQREEAIYVDYIENDGAHYWHDPRRTDELGRMPVSSRRPTLRLVSALSNAGCLKPSALDILAKIWRAQAIDENLTMHALFDLNNKSLESLHAGGLLETEDSNVINEIANRWLFPLYPLDLRKDRVSKEELRSIQRNWN</sequence>
<dbReference type="Proteomes" id="UP000001660">
    <property type="component" value="Chromosome"/>
</dbReference>
<proteinExistence type="predicted"/>
<reference evidence="1 2" key="1">
    <citation type="journal article" date="2010" name="Proc. Natl. Acad. Sci. U.S.A.">
        <title>A Nitrospira metagenome illuminates the physiology and evolution of globally important nitrite-oxidizing bacteria.</title>
        <authorList>
            <person name="Lucker S."/>
            <person name="Wagner M."/>
            <person name="Maixner F."/>
            <person name="Pelletier E."/>
            <person name="Koch H."/>
            <person name="Vacherie B."/>
            <person name="Rattei T."/>
            <person name="Sinninghe Damste J."/>
            <person name="Spieck E."/>
            <person name="Le Paslier D."/>
            <person name="Daims H."/>
        </authorList>
    </citation>
    <scope>NUCLEOTIDE SEQUENCE [LARGE SCALE GENOMIC DNA]</scope>
</reference>
<dbReference type="KEGG" id="nde:NIDE3213"/>
<name>D8PI19_9BACT</name>
<dbReference type="eggNOG" id="ENOG503378E">
    <property type="taxonomic scope" value="Bacteria"/>
</dbReference>
<dbReference type="HOGENOM" id="CLU_996332_0_0_0"/>
<accession>D8PI19</accession>
<dbReference type="EMBL" id="FP929003">
    <property type="protein sequence ID" value="CBK42906.1"/>
    <property type="molecule type" value="Genomic_DNA"/>
</dbReference>
<protein>
    <submittedName>
        <fullName evidence="1">Uncharacterized protein</fullName>
    </submittedName>
</protein>
<keyword evidence="2" id="KW-1185">Reference proteome</keyword>
<dbReference type="Pfam" id="PF18728">
    <property type="entry name" value="HEPN_AbiV"/>
    <property type="match status" value="1"/>
</dbReference>
<evidence type="ECO:0000313" key="2">
    <source>
        <dbReference type="Proteomes" id="UP000001660"/>
    </source>
</evidence>
<dbReference type="OrthoDB" id="7262970at2"/>
<organism evidence="1 2">
    <name type="scientific">Nitrospira defluvii</name>
    <dbReference type="NCBI Taxonomy" id="330214"/>
    <lineage>
        <taxon>Bacteria</taxon>
        <taxon>Pseudomonadati</taxon>
        <taxon>Nitrospirota</taxon>
        <taxon>Nitrospiria</taxon>
        <taxon>Nitrospirales</taxon>
        <taxon>Nitrospiraceae</taxon>
        <taxon>Nitrospira</taxon>
    </lineage>
</organism>
<evidence type="ECO:0000313" key="1">
    <source>
        <dbReference type="EMBL" id="CBK42906.1"/>
    </source>
</evidence>
<dbReference type="InterPro" id="IPR030987">
    <property type="entry name" value="AbiV"/>
</dbReference>